<dbReference type="GO" id="GO:0032447">
    <property type="term" value="P:protein urmylation"/>
    <property type="evidence" value="ECO:0007669"/>
    <property type="project" value="UniProtKB-UniRule"/>
</dbReference>
<sequence>MFARSSQANSLFDASYDPYRGGMELLFSSIPSRKLSLPKTYDPRMLGTRPGPTSTTKTSPEEGGTNPSPSTSTSMDQVEEVVIGSEGMAKTDLRYLIWYLRWKLLDDPNRSELFSIGESVRPGILVLINSTDWELEGELEYEIEDGDEIVFISTLHGG</sequence>
<reference evidence="9" key="1">
    <citation type="submission" date="2016-09" db="EMBL/GenBank/DDBJ databases">
        <authorList>
            <person name="Jeantristanb JTB J.-T."/>
            <person name="Ricardo R."/>
        </authorList>
    </citation>
    <scope>NUCLEOTIDE SEQUENCE [LARGE SCALE GENOMIC DNA]</scope>
</reference>
<comment type="pathway">
    <text evidence="5 6">tRNA modification; 5-methoxycarbonylmethyl-2-thiouridine-tRNA biosynthesis.</text>
</comment>
<dbReference type="PANTHER" id="PTHR14986">
    <property type="entry name" value="RURM1 PROTEIN"/>
    <property type="match status" value="1"/>
</dbReference>
<comment type="function">
    <text evidence="5">Acts as a sulfur carrier required for 2-thiolation of mcm(5)S(2)U at tRNA wobble positions of cytosolic tRNA(Lys), tRNA(Glu) and tRNA(Gln). Serves as sulfur donor in tRNA 2-thiolation reaction by being thiocarboxylated (-COSH) at its C-terminus by the MOCS3 homolog UBA4. The sulfur is then transferred to tRNA to form 2-thiolation of mcm(5)S(2)U. Prior mcm(5) tRNA modification by the elongator complex is required for 2-thiolation. Also acts as a ubiquitin-like protein (UBL) that is covalently conjugated via an isopeptide bond to lysine residues of target proteins such as AHP1. The thiocarboxylated form serves as substrate for conjugation and oxidative stress specifically induces the formation of UBL-protein conjugates.</text>
</comment>
<feature type="modified residue" description="1-thioglycine" evidence="5">
    <location>
        <position position="158"/>
    </location>
</feature>
<protein>
    <recommendedName>
        <fullName evidence="5 6">Ubiquitin-related modifier 1</fullName>
    </recommendedName>
</protein>
<evidence type="ECO:0000313" key="9">
    <source>
        <dbReference type="Proteomes" id="UP000198372"/>
    </source>
</evidence>
<dbReference type="Gene3D" id="3.10.20.30">
    <property type="match status" value="1"/>
</dbReference>
<dbReference type="GO" id="GO:0002098">
    <property type="term" value="P:tRNA wobble uridine modification"/>
    <property type="evidence" value="ECO:0007669"/>
    <property type="project" value="UniProtKB-UniRule"/>
</dbReference>
<dbReference type="EMBL" id="FMSP01000002">
    <property type="protein sequence ID" value="SCV67901.1"/>
    <property type="molecule type" value="Genomic_DNA"/>
</dbReference>
<feature type="cross-link" description="Glycyl lysine isopeptide (Gly-Lys) (interchain with K-? in acceptor proteins)" evidence="5">
    <location>
        <position position="158"/>
    </location>
</feature>
<dbReference type="SUPFAM" id="SSF54285">
    <property type="entry name" value="MoaD/ThiS"/>
    <property type="match status" value="1"/>
</dbReference>
<name>A0A238F749_9BASI</name>
<evidence type="ECO:0000256" key="7">
    <source>
        <dbReference type="SAM" id="MobiDB-lite"/>
    </source>
</evidence>
<evidence type="ECO:0000256" key="5">
    <source>
        <dbReference type="HAMAP-Rule" id="MF_03048"/>
    </source>
</evidence>
<dbReference type="OrthoDB" id="10248987at2759"/>
<evidence type="ECO:0000256" key="1">
    <source>
        <dbReference type="ARBA" id="ARBA00022490"/>
    </source>
</evidence>
<keyword evidence="9" id="KW-1185">Reference proteome</keyword>
<evidence type="ECO:0000256" key="2">
    <source>
        <dbReference type="ARBA" id="ARBA00022499"/>
    </source>
</evidence>
<dbReference type="InterPro" id="IPR015221">
    <property type="entry name" value="Urm1"/>
</dbReference>
<keyword evidence="3 5" id="KW-0819">tRNA processing</keyword>
<comment type="PTM">
    <text evidence="5">C-terminal thiocarboxylation occurs in 2 steps, it is first acyl-adenylated (-COAMP) via the hesA/moeB/thiF part of UBA4, then thiocarboxylated (-COSH) via the rhodanese domain of UBA4.</text>
</comment>
<dbReference type="Proteomes" id="UP000198372">
    <property type="component" value="Unassembled WGS sequence"/>
</dbReference>
<accession>A0A238F749</accession>
<keyword evidence="1 5" id="KW-0963">Cytoplasm</keyword>
<keyword evidence="4 5" id="KW-0833">Ubl conjugation pathway</keyword>
<keyword evidence="2 5" id="KW-1017">Isopeptide bond</keyword>
<dbReference type="CDD" id="cd01764">
    <property type="entry name" value="Ubl_Urm1"/>
    <property type="match status" value="1"/>
</dbReference>
<comment type="subcellular location">
    <subcellularLocation>
        <location evidence="5 6">Cytoplasm</location>
    </subcellularLocation>
</comment>
<dbReference type="InterPro" id="IPR016155">
    <property type="entry name" value="Mopterin_synth/thiamin_S_b"/>
</dbReference>
<comment type="similarity">
    <text evidence="5 6">Belongs to the URM1 family.</text>
</comment>
<dbReference type="InterPro" id="IPR012675">
    <property type="entry name" value="Beta-grasp_dom_sf"/>
</dbReference>
<evidence type="ECO:0000256" key="6">
    <source>
        <dbReference type="RuleBase" id="RU361182"/>
    </source>
</evidence>
<gene>
    <name evidence="5" type="primary">URM1</name>
    <name evidence="8" type="ORF">BQ2448_5512</name>
</gene>
<evidence type="ECO:0000256" key="3">
    <source>
        <dbReference type="ARBA" id="ARBA00022694"/>
    </source>
</evidence>
<dbReference type="GO" id="GO:0005829">
    <property type="term" value="C:cytosol"/>
    <property type="evidence" value="ECO:0007669"/>
    <property type="project" value="UniProtKB-UniRule"/>
</dbReference>
<dbReference type="AlphaFoldDB" id="A0A238F749"/>
<evidence type="ECO:0000256" key="4">
    <source>
        <dbReference type="ARBA" id="ARBA00022786"/>
    </source>
</evidence>
<dbReference type="HAMAP" id="MF_03048">
    <property type="entry name" value="Urm1"/>
    <property type="match status" value="1"/>
</dbReference>
<dbReference type="STRING" id="269621.A0A238F749"/>
<dbReference type="Pfam" id="PF09138">
    <property type="entry name" value="Urm1"/>
    <property type="match status" value="1"/>
</dbReference>
<feature type="region of interest" description="Disordered" evidence="7">
    <location>
        <begin position="38"/>
        <end position="76"/>
    </location>
</feature>
<dbReference type="UniPathway" id="UPA00988"/>
<dbReference type="GO" id="GO:0034227">
    <property type="term" value="P:tRNA thio-modification"/>
    <property type="evidence" value="ECO:0007669"/>
    <property type="project" value="UniProtKB-UniRule"/>
</dbReference>
<evidence type="ECO:0000313" key="8">
    <source>
        <dbReference type="EMBL" id="SCV67901.1"/>
    </source>
</evidence>
<organism evidence="8 9">
    <name type="scientific">Microbotryum intermedium</name>
    <dbReference type="NCBI Taxonomy" id="269621"/>
    <lineage>
        <taxon>Eukaryota</taxon>
        <taxon>Fungi</taxon>
        <taxon>Dikarya</taxon>
        <taxon>Basidiomycota</taxon>
        <taxon>Pucciniomycotina</taxon>
        <taxon>Microbotryomycetes</taxon>
        <taxon>Microbotryales</taxon>
        <taxon>Microbotryaceae</taxon>
        <taxon>Microbotryum</taxon>
    </lineage>
</organism>
<proteinExistence type="inferred from homology"/>